<dbReference type="Proteomes" id="UP000630660">
    <property type="component" value="Unassembled WGS sequence"/>
</dbReference>
<dbReference type="InterPro" id="IPR006424">
    <property type="entry name" value="Glyceraldehyde-3-P_DH_1"/>
</dbReference>
<dbReference type="InterPro" id="IPR020830">
    <property type="entry name" value="GlycerAld_3-P_DH_AS"/>
</dbReference>
<evidence type="ECO:0000256" key="5">
    <source>
        <dbReference type="PIRSR" id="PIRSR000149-3"/>
    </source>
</evidence>
<dbReference type="InterPro" id="IPR020828">
    <property type="entry name" value="GlycerAld_3-P_DH_NAD(P)-bd"/>
</dbReference>
<evidence type="ECO:0000313" key="11">
    <source>
        <dbReference type="Proteomes" id="UP000630660"/>
    </source>
</evidence>
<dbReference type="PIRSF" id="PIRSF000149">
    <property type="entry name" value="GAP_DH"/>
    <property type="match status" value="1"/>
</dbReference>
<reference evidence="10" key="1">
    <citation type="submission" date="2019-11" db="EMBL/GenBank/DDBJ databases">
        <title>Microbial mats filling the niche in hypersaline microbial mats.</title>
        <authorList>
            <person name="Wong H.L."/>
            <person name="Macleod F.I."/>
            <person name="White R.A. III"/>
            <person name="Burns B.P."/>
        </authorList>
    </citation>
    <scope>NUCLEOTIDE SEQUENCE</scope>
    <source>
        <strain evidence="10">Bin_327</strain>
    </source>
</reference>
<evidence type="ECO:0000256" key="2">
    <source>
        <dbReference type="ARBA" id="ARBA00023002"/>
    </source>
</evidence>
<dbReference type="SMART" id="SM00846">
    <property type="entry name" value="Gp_dh_N"/>
    <property type="match status" value="1"/>
</dbReference>
<dbReference type="FunFam" id="3.30.360.10:FF:000002">
    <property type="entry name" value="Glyceraldehyde-3-phosphate dehydrogenase"/>
    <property type="match status" value="1"/>
</dbReference>
<feature type="site" description="Activates thiol group during catalysis" evidence="6">
    <location>
        <position position="181"/>
    </location>
</feature>
<evidence type="ECO:0000256" key="7">
    <source>
        <dbReference type="RuleBase" id="RU000397"/>
    </source>
</evidence>
<accession>A0A9D5KA74</accession>
<evidence type="ECO:0000256" key="6">
    <source>
        <dbReference type="PIRSR" id="PIRSR000149-4"/>
    </source>
</evidence>
<keyword evidence="5" id="KW-0520">NAD</keyword>
<dbReference type="Pfam" id="PF00044">
    <property type="entry name" value="Gp_dh_N"/>
    <property type="match status" value="1"/>
</dbReference>
<keyword evidence="5" id="KW-0547">Nucleotide-binding</keyword>
<dbReference type="EMBL" id="WJKJ01000140">
    <property type="protein sequence ID" value="MBD3364420.1"/>
    <property type="molecule type" value="Genomic_DNA"/>
</dbReference>
<protein>
    <recommendedName>
        <fullName evidence="8">Glyceraldehyde-3-phosphate dehydrogenase</fullName>
        <ecNumber evidence="8">1.2.1.-</ecNumber>
    </recommendedName>
</protein>
<dbReference type="CDD" id="cd18126">
    <property type="entry name" value="GAPDH_I_C"/>
    <property type="match status" value="1"/>
</dbReference>
<dbReference type="FunFam" id="3.40.50.720:FF:000001">
    <property type="entry name" value="Glyceraldehyde-3-phosphate dehydrogenase"/>
    <property type="match status" value="1"/>
</dbReference>
<dbReference type="PANTHER" id="PTHR43148">
    <property type="entry name" value="GLYCERALDEHYDE-3-PHOSPHATE DEHYDROGENASE 2"/>
    <property type="match status" value="1"/>
</dbReference>
<evidence type="ECO:0000256" key="8">
    <source>
        <dbReference type="RuleBase" id="RU361160"/>
    </source>
</evidence>
<organism evidence="10 11">
    <name type="scientific">candidate division WOR-3 bacterium</name>
    <dbReference type="NCBI Taxonomy" id="2052148"/>
    <lineage>
        <taxon>Bacteria</taxon>
        <taxon>Bacteria division WOR-3</taxon>
    </lineage>
</organism>
<dbReference type="SUPFAM" id="SSF55347">
    <property type="entry name" value="Glyceraldehyde-3-phosphate dehydrogenase-like, C-terminal domain"/>
    <property type="match status" value="1"/>
</dbReference>
<dbReference type="InterPro" id="IPR020829">
    <property type="entry name" value="GlycerAld_3-P_DH_cat"/>
</dbReference>
<dbReference type="GO" id="GO:0016620">
    <property type="term" value="F:oxidoreductase activity, acting on the aldehyde or oxo group of donors, NAD or NADP as acceptor"/>
    <property type="evidence" value="ECO:0007669"/>
    <property type="project" value="InterPro"/>
</dbReference>
<dbReference type="GO" id="GO:0051287">
    <property type="term" value="F:NAD binding"/>
    <property type="evidence" value="ECO:0007669"/>
    <property type="project" value="InterPro"/>
</dbReference>
<dbReference type="AlphaFoldDB" id="A0A9D5KA74"/>
<feature type="binding site" evidence="5">
    <location>
        <begin position="12"/>
        <end position="13"/>
    </location>
    <ligand>
        <name>NAD(+)</name>
        <dbReference type="ChEBI" id="CHEBI:57540"/>
    </ligand>
</feature>
<proteinExistence type="inferred from homology"/>
<comment type="similarity">
    <text evidence="1 7">Belongs to the glyceraldehyde-3-phosphate dehydrogenase family.</text>
</comment>
<sequence>MATRVAINGFGRIGRIFLRTAIDNPNLEFVGVNDITDAESLAHLLRHDSVHRNGSIDVKAESDNILVNNKPLKVLSEKDPVKLPWRELGAEVVVESTGIFRKYEDASKHLDAGAKKVVISAPAKGEKPVPTFVMGINHKDYKPDEHHVVSNASCTTNALAPLVKVADEAFGIEKAFMSTIHAYTGDQNIVDGPHKDLRRARAAAVSLVPTTTGATRAITKVMPHLEGKLSGMAFRIPTPDVSIVDLAILTKTITSADDVNVAFHRYSEGDLKGILAYSDTPLVSVDYTSNPASAVFDSLLTQVVDGNLIKIFGWYDNEWGYAARTRDLILHIGEQL</sequence>
<evidence type="ECO:0000256" key="1">
    <source>
        <dbReference type="ARBA" id="ARBA00007406"/>
    </source>
</evidence>
<dbReference type="NCBIfam" id="TIGR01534">
    <property type="entry name" value="GAPDH-I"/>
    <property type="match status" value="1"/>
</dbReference>
<name>A0A9D5KA74_UNCW3</name>
<dbReference type="CDD" id="cd05214">
    <property type="entry name" value="GAPDH_I_N"/>
    <property type="match status" value="1"/>
</dbReference>
<dbReference type="EC" id="1.2.1.-" evidence="8"/>
<dbReference type="GO" id="GO:0006006">
    <property type="term" value="P:glucose metabolic process"/>
    <property type="evidence" value="ECO:0007669"/>
    <property type="project" value="InterPro"/>
</dbReference>
<evidence type="ECO:0000313" key="10">
    <source>
        <dbReference type="EMBL" id="MBD3364420.1"/>
    </source>
</evidence>
<dbReference type="SUPFAM" id="SSF51735">
    <property type="entry name" value="NAD(P)-binding Rossmann-fold domains"/>
    <property type="match status" value="1"/>
</dbReference>
<feature type="domain" description="Glyceraldehyde 3-phosphate dehydrogenase NAD(P) binding" evidence="9">
    <location>
        <begin position="3"/>
        <end position="154"/>
    </location>
</feature>
<feature type="binding site" evidence="5">
    <location>
        <position position="120"/>
    </location>
    <ligand>
        <name>NAD(+)</name>
        <dbReference type="ChEBI" id="CHEBI:57540"/>
    </ligand>
</feature>
<evidence type="ECO:0000259" key="9">
    <source>
        <dbReference type="SMART" id="SM00846"/>
    </source>
</evidence>
<feature type="binding site" evidence="4">
    <location>
        <position position="184"/>
    </location>
    <ligand>
        <name>D-glyceraldehyde 3-phosphate</name>
        <dbReference type="ChEBI" id="CHEBI:59776"/>
    </ligand>
</feature>
<dbReference type="Gene3D" id="3.40.50.720">
    <property type="entry name" value="NAD(P)-binding Rossmann-like Domain"/>
    <property type="match status" value="1"/>
</dbReference>
<comment type="caution">
    <text evidence="10">The sequence shown here is derived from an EMBL/GenBank/DDBJ whole genome shotgun (WGS) entry which is preliminary data.</text>
</comment>
<evidence type="ECO:0000256" key="3">
    <source>
        <dbReference type="PIRSR" id="PIRSR000149-1"/>
    </source>
</evidence>
<dbReference type="InterPro" id="IPR036291">
    <property type="entry name" value="NAD(P)-bd_dom_sf"/>
</dbReference>
<dbReference type="GO" id="GO:0050661">
    <property type="term" value="F:NADP binding"/>
    <property type="evidence" value="ECO:0007669"/>
    <property type="project" value="InterPro"/>
</dbReference>
<feature type="binding site" evidence="4">
    <location>
        <begin position="153"/>
        <end position="155"/>
    </location>
    <ligand>
        <name>D-glyceraldehyde 3-phosphate</name>
        <dbReference type="ChEBI" id="CHEBI:59776"/>
    </ligand>
</feature>
<gene>
    <name evidence="10" type="primary">gap</name>
    <name evidence="10" type="ORF">GF359_04305</name>
</gene>
<dbReference type="InterPro" id="IPR020831">
    <property type="entry name" value="GlycerAld/Erythrose_P_DH"/>
</dbReference>
<feature type="binding site" evidence="5">
    <location>
        <position position="317"/>
    </location>
    <ligand>
        <name>NAD(+)</name>
        <dbReference type="ChEBI" id="CHEBI:57540"/>
    </ligand>
</feature>
<dbReference type="PRINTS" id="PR00078">
    <property type="entry name" value="G3PDHDRGNASE"/>
</dbReference>
<evidence type="ECO:0000256" key="4">
    <source>
        <dbReference type="PIRSR" id="PIRSR000149-2"/>
    </source>
</evidence>
<dbReference type="Pfam" id="PF02800">
    <property type="entry name" value="Gp_dh_C"/>
    <property type="match status" value="1"/>
</dbReference>
<feature type="active site" description="Nucleophile" evidence="3">
    <location>
        <position position="154"/>
    </location>
</feature>
<dbReference type="Gene3D" id="3.30.360.10">
    <property type="entry name" value="Dihydrodipicolinate Reductase, domain 2"/>
    <property type="match status" value="1"/>
</dbReference>
<dbReference type="PROSITE" id="PS00071">
    <property type="entry name" value="GAPDH"/>
    <property type="match status" value="1"/>
</dbReference>
<feature type="binding site" evidence="4">
    <location>
        <begin position="212"/>
        <end position="213"/>
    </location>
    <ligand>
        <name>D-glyceraldehyde 3-phosphate</name>
        <dbReference type="ChEBI" id="CHEBI:59776"/>
    </ligand>
</feature>
<feature type="binding site" evidence="4">
    <location>
        <position position="235"/>
    </location>
    <ligand>
        <name>D-glyceraldehyde 3-phosphate</name>
        <dbReference type="ChEBI" id="CHEBI:59776"/>
    </ligand>
</feature>
<feature type="binding site" evidence="5">
    <location>
        <position position="34"/>
    </location>
    <ligand>
        <name>NAD(+)</name>
        <dbReference type="ChEBI" id="CHEBI:57540"/>
    </ligand>
</feature>
<keyword evidence="2 8" id="KW-0560">Oxidoreductase</keyword>